<dbReference type="EMBL" id="CM042061">
    <property type="protein sequence ID" value="KAI3672911.1"/>
    <property type="molecule type" value="Genomic_DNA"/>
</dbReference>
<comment type="caution">
    <text evidence="1">The sequence shown here is derived from an EMBL/GenBank/DDBJ whole genome shotgun (WGS) entry which is preliminary data.</text>
</comment>
<evidence type="ECO:0000313" key="2">
    <source>
        <dbReference type="Proteomes" id="UP001055879"/>
    </source>
</evidence>
<keyword evidence="2" id="KW-1185">Reference proteome</keyword>
<dbReference type="Proteomes" id="UP001055879">
    <property type="component" value="Linkage Group LG15"/>
</dbReference>
<reference evidence="1 2" key="2">
    <citation type="journal article" date="2022" name="Mol. Ecol. Resour.">
        <title>The genomes of chicory, endive, great burdock and yacon provide insights into Asteraceae paleo-polyploidization history and plant inulin production.</title>
        <authorList>
            <person name="Fan W."/>
            <person name="Wang S."/>
            <person name="Wang H."/>
            <person name="Wang A."/>
            <person name="Jiang F."/>
            <person name="Liu H."/>
            <person name="Zhao H."/>
            <person name="Xu D."/>
            <person name="Zhang Y."/>
        </authorList>
    </citation>
    <scope>NUCLEOTIDE SEQUENCE [LARGE SCALE GENOMIC DNA]</scope>
    <source>
        <strain evidence="2">cv. Niubang</strain>
    </source>
</reference>
<reference evidence="2" key="1">
    <citation type="journal article" date="2022" name="Mol. Ecol. Resour.">
        <title>The genomes of chicory, endive, great burdock and yacon provide insights into Asteraceae palaeo-polyploidization history and plant inulin production.</title>
        <authorList>
            <person name="Fan W."/>
            <person name="Wang S."/>
            <person name="Wang H."/>
            <person name="Wang A."/>
            <person name="Jiang F."/>
            <person name="Liu H."/>
            <person name="Zhao H."/>
            <person name="Xu D."/>
            <person name="Zhang Y."/>
        </authorList>
    </citation>
    <scope>NUCLEOTIDE SEQUENCE [LARGE SCALE GENOMIC DNA]</scope>
    <source>
        <strain evidence="2">cv. Niubang</strain>
    </source>
</reference>
<evidence type="ECO:0000313" key="1">
    <source>
        <dbReference type="EMBL" id="KAI3672911.1"/>
    </source>
</evidence>
<proteinExistence type="predicted"/>
<accession>A0ACB8XRR6</accession>
<sequence length="70" mass="8479">MDQEVKFGKTFLIREIWVLLRTLRKIVEEENPAYTLSLSSREKKFQSFFLHAHSSLWAFYTHLTFSLFHQ</sequence>
<name>A0ACB8XRR6_ARCLA</name>
<gene>
    <name evidence="1" type="ORF">L6452_39013</name>
</gene>
<protein>
    <submittedName>
        <fullName evidence="1">Uncharacterized protein</fullName>
    </submittedName>
</protein>
<organism evidence="1 2">
    <name type="scientific">Arctium lappa</name>
    <name type="common">Greater burdock</name>
    <name type="synonym">Lappa major</name>
    <dbReference type="NCBI Taxonomy" id="4217"/>
    <lineage>
        <taxon>Eukaryota</taxon>
        <taxon>Viridiplantae</taxon>
        <taxon>Streptophyta</taxon>
        <taxon>Embryophyta</taxon>
        <taxon>Tracheophyta</taxon>
        <taxon>Spermatophyta</taxon>
        <taxon>Magnoliopsida</taxon>
        <taxon>eudicotyledons</taxon>
        <taxon>Gunneridae</taxon>
        <taxon>Pentapetalae</taxon>
        <taxon>asterids</taxon>
        <taxon>campanulids</taxon>
        <taxon>Asterales</taxon>
        <taxon>Asteraceae</taxon>
        <taxon>Carduoideae</taxon>
        <taxon>Cardueae</taxon>
        <taxon>Arctiinae</taxon>
        <taxon>Arctium</taxon>
    </lineage>
</organism>